<name>A0A484Q0Z5_9ZZZZ</name>
<dbReference type="EMBL" id="CAADIA010000006">
    <property type="protein sequence ID" value="VFR31952.1"/>
    <property type="molecule type" value="Genomic_DNA"/>
</dbReference>
<dbReference type="AlphaFoldDB" id="A0A484Q0Z5"/>
<proteinExistence type="predicted"/>
<accession>A0A484Q0Z5</accession>
<protein>
    <submittedName>
        <fullName evidence="2">FIG016502: iron uptake protein</fullName>
    </submittedName>
</protein>
<sequence length="102" mass="10659">MIVLALLLCAAGFASLALAMDRHRTVLTPRPLDPLLRTALRAAGVLHLAAALPPCIDAWGLAQGVVGWFGALSFGAAVVVLVLRYAPARRNTSPVPPRKSAP</sequence>
<evidence type="ECO:0000256" key="1">
    <source>
        <dbReference type="SAM" id="Phobius"/>
    </source>
</evidence>
<keyword evidence="1" id="KW-0812">Transmembrane</keyword>
<keyword evidence="1" id="KW-1133">Transmembrane helix</keyword>
<evidence type="ECO:0000313" key="3">
    <source>
        <dbReference type="EMBL" id="VFR60790.1"/>
    </source>
</evidence>
<organism evidence="2">
    <name type="scientific">plant metagenome</name>
    <dbReference type="NCBI Taxonomy" id="1297885"/>
    <lineage>
        <taxon>unclassified sequences</taxon>
        <taxon>metagenomes</taxon>
        <taxon>organismal metagenomes</taxon>
    </lineage>
</organism>
<keyword evidence="1" id="KW-0472">Membrane</keyword>
<gene>
    <name evidence="2" type="ORF">ANK1_4042</name>
    <name evidence="3" type="ORF">ANK2_4043</name>
</gene>
<reference evidence="2" key="1">
    <citation type="submission" date="2019-03" db="EMBL/GenBank/DDBJ databases">
        <authorList>
            <person name="Danneels B."/>
        </authorList>
    </citation>
    <scope>NUCLEOTIDE SEQUENCE</scope>
</reference>
<evidence type="ECO:0000313" key="2">
    <source>
        <dbReference type="EMBL" id="VFR31952.1"/>
    </source>
</evidence>
<dbReference type="Pfam" id="PF11804">
    <property type="entry name" value="DUF3325"/>
    <property type="match status" value="1"/>
</dbReference>
<feature type="transmembrane region" description="Helical" evidence="1">
    <location>
        <begin position="61"/>
        <end position="83"/>
    </location>
</feature>
<dbReference type="EMBL" id="CAADIF010000005">
    <property type="protein sequence ID" value="VFR60790.1"/>
    <property type="molecule type" value="Genomic_DNA"/>
</dbReference>
<dbReference type="InterPro" id="IPR021762">
    <property type="entry name" value="DUF3325"/>
</dbReference>